<evidence type="ECO:0000259" key="2">
    <source>
        <dbReference type="PROSITE" id="PS50983"/>
    </source>
</evidence>
<dbReference type="Pfam" id="PF01497">
    <property type="entry name" value="Peripla_BP_2"/>
    <property type="match status" value="1"/>
</dbReference>
<name>G8QR50_SPHPG</name>
<evidence type="ECO:0000256" key="1">
    <source>
        <dbReference type="SAM" id="SignalP"/>
    </source>
</evidence>
<dbReference type="PANTHER" id="PTHR30535">
    <property type="entry name" value="VITAMIN B12-BINDING PROTEIN"/>
    <property type="match status" value="1"/>
</dbReference>
<sequence>MNKRQWLGFLCLQLLLVSILLSCSRTDTGTKNLRAGTYLQFTDALGNSVTLAAKPKRVISAFGSYCEAWLEAGGEIIGVTNDVISQRDFSIDRNTAIIGTVKHPSIEAIIALEPDFVLLSADIPSHLVLSDILTQSGIAHAFFKVEHFEDFLSMLNILTDITGRKDLYRKNGLEVQEQIQSLLAKRTYRVQKPTVLLVRCSALSVKALASDTMINVMLTELGADNLVSRRPSLLSDLGMEAILEENPDFILAIAMGDSDQANQAMKEYFASNPAWKDLKAVQQAHYLFLPKELFQYKPNARWSESYAYLENIIF</sequence>
<organism evidence="3 4">
    <name type="scientific">Sphaerochaeta pleomorpha (strain ATCC BAA-1885 / DSM 22778 / Grapes)</name>
    <dbReference type="NCBI Taxonomy" id="158190"/>
    <lineage>
        <taxon>Bacteria</taxon>
        <taxon>Pseudomonadati</taxon>
        <taxon>Spirochaetota</taxon>
        <taxon>Spirochaetia</taxon>
        <taxon>Spirochaetales</taxon>
        <taxon>Sphaerochaetaceae</taxon>
        <taxon>Sphaerochaeta</taxon>
    </lineage>
</organism>
<keyword evidence="1" id="KW-0732">Signal</keyword>
<dbReference type="OrthoDB" id="9816357at2"/>
<dbReference type="InterPro" id="IPR050902">
    <property type="entry name" value="ABC_Transporter_SBP"/>
</dbReference>
<dbReference type="Gene3D" id="3.40.50.1980">
    <property type="entry name" value="Nitrogenase molybdenum iron protein domain"/>
    <property type="match status" value="2"/>
</dbReference>
<proteinExistence type="predicted"/>
<evidence type="ECO:0000313" key="4">
    <source>
        <dbReference type="Proteomes" id="UP000005632"/>
    </source>
</evidence>
<dbReference type="KEGG" id="sgp:SpiGrapes_3241"/>
<dbReference type="PROSITE" id="PS51257">
    <property type="entry name" value="PROKAR_LIPOPROTEIN"/>
    <property type="match status" value="1"/>
</dbReference>
<dbReference type="RefSeq" id="WP_014271824.1">
    <property type="nucleotide sequence ID" value="NC_016633.1"/>
</dbReference>
<dbReference type="PROSITE" id="PS50983">
    <property type="entry name" value="FE_B12_PBP"/>
    <property type="match status" value="1"/>
</dbReference>
<dbReference type="eggNOG" id="COG0614">
    <property type="taxonomic scope" value="Bacteria"/>
</dbReference>
<feature type="chain" id="PRO_5003513830" evidence="1">
    <location>
        <begin position="23"/>
        <end position="314"/>
    </location>
</feature>
<dbReference type="PANTHER" id="PTHR30535:SF34">
    <property type="entry name" value="MOLYBDATE-BINDING PROTEIN MOLA"/>
    <property type="match status" value="1"/>
</dbReference>
<feature type="domain" description="Fe/B12 periplasmic-binding" evidence="2">
    <location>
        <begin position="57"/>
        <end position="314"/>
    </location>
</feature>
<dbReference type="Proteomes" id="UP000005632">
    <property type="component" value="Chromosome"/>
</dbReference>
<feature type="signal peptide" evidence="1">
    <location>
        <begin position="1"/>
        <end position="22"/>
    </location>
</feature>
<reference evidence="3 4" key="1">
    <citation type="submission" date="2011-11" db="EMBL/GenBank/DDBJ databases">
        <title>Complete sequence of Spirochaeta sp. grapes.</title>
        <authorList>
            <consortium name="US DOE Joint Genome Institute"/>
            <person name="Lucas S."/>
            <person name="Han J."/>
            <person name="Lapidus A."/>
            <person name="Cheng J.-F."/>
            <person name="Goodwin L."/>
            <person name="Pitluck S."/>
            <person name="Peters L."/>
            <person name="Ovchinnikova G."/>
            <person name="Munk A.C."/>
            <person name="Detter J.C."/>
            <person name="Han C."/>
            <person name="Tapia R."/>
            <person name="Land M."/>
            <person name="Hauser L."/>
            <person name="Kyrpides N."/>
            <person name="Ivanova N."/>
            <person name="Pagani I."/>
            <person name="Ritalahtilisa K."/>
            <person name="Loeffler F."/>
            <person name="Woyke T."/>
        </authorList>
    </citation>
    <scope>NUCLEOTIDE SEQUENCE [LARGE SCALE GENOMIC DNA]</scope>
    <source>
        <strain evidence="4">ATCC BAA-1885 / DSM 22778 / Grapes</strain>
    </source>
</reference>
<dbReference type="SUPFAM" id="SSF53807">
    <property type="entry name" value="Helical backbone' metal receptor"/>
    <property type="match status" value="1"/>
</dbReference>
<dbReference type="STRING" id="158190.SpiGrapes_3241"/>
<dbReference type="EMBL" id="CP003155">
    <property type="protein sequence ID" value="AEV30985.1"/>
    <property type="molecule type" value="Genomic_DNA"/>
</dbReference>
<protein>
    <submittedName>
        <fullName evidence="3">ABC-type Fe3+-hydroxamate transport system, periplasmic component</fullName>
    </submittedName>
</protein>
<dbReference type="InterPro" id="IPR002491">
    <property type="entry name" value="ABC_transptr_periplasmic_BD"/>
</dbReference>
<gene>
    <name evidence="3" type="ordered locus">SpiGrapes_3241</name>
</gene>
<keyword evidence="4" id="KW-1185">Reference proteome</keyword>
<accession>G8QR50</accession>
<dbReference type="AlphaFoldDB" id="G8QR50"/>
<evidence type="ECO:0000313" key="3">
    <source>
        <dbReference type="EMBL" id="AEV30985.1"/>
    </source>
</evidence>
<dbReference type="HOGENOM" id="CLU_038034_2_3_12"/>
<dbReference type="GO" id="GO:0071281">
    <property type="term" value="P:cellular response to iron ion"/>
    <property type="evidence" value="ECO:0007669"/>
    <property type="project" value="TreeGrafter"/>
</dbReference>